<keyword evidence="5" id="KW-0349">Heme</keyword>
<protein>
    <submittedName>
        <fullName evidence="15">Cytochrome b561</fullName>
    </submittedName>
</protein>
<keyword evidence="4" id="KW-1003">Cell membrane</keyword>
<feature type="domain" description="Cytochrome b561 bacterial/Ni-hydrogenase" evidence="14">
    <location>
        <begin position="6"/>
        <end position="172"/>
    </location>
</feature>
<keyword evidence="9 13" id="KW-1133">Transmembrane helix</keyword>
<evidence type="ECO:0000256" key="13">
    <source>
        <dbReference type="SAM" id="Phobius"/>
    </source>
</evidence>
<evidence type="ECO:0000313" key="15">
    <source>
        <dbReference type="EMBL" id="SMP69930.1"/>
    </source>
</evidence>
<dbReference type="Gene3D" id="1.20.950.20">
    <property type="entry name" value="Transmembrane di-heme cytochromes, Chain C"/>
    <property type="match status" value="1"/>
</dbReference>
<keyword evidence="3" id="KW-0813">Transport</keyword>
<feature type="transmembrane region" description="Helical" evidence="13">
    <location>
        <begin position="12"/>
        <end position="30"/>
    </location>
</feature>
<dbReference type="Proteomes" id="UP001157910">
    <property type="component" value="Unassembled WGS sequence"/>
</dbReference>
<dbReference type="RefSeq" id="WP_283406173.1">
    <property type="nucleotide sequence ID" value="NZ_FXUI01000005.1"/>
</dbReference>
<evidence type="ECO:0000256" key="9">
    <source>
        <dbReference type="ARBA" id="ARBA00022989"/>
    </source>
</evidence>
<gene>
    <name evidence="15" type="ORF">SAMN06296065_105201</name>
</gene>
<name>A0ABY1QJT3_9SPHN</name>
<dbReference type="InterPro" id="IPR052168">
    <property type="entry name" value="Cytochrome_b561_oxidase"/>
</dbReference>
<proteinExistence type="inferred from homology"/>
<dbReference type="SUPFAM" id="SSF81342">
    <property type="entry name" value="Transmembrane di-heme cytochromes"/>
    <property type="match status" value="1"/>
</dbReference>
<evidence type="ECO:0000256" key="7">
    <source>
        <dbReference type="ARBA" id="ARBA00022723"/>
    </source>
</evidence>
<dbReference type="PANTHER" id="PTHR30529:SF7">
    <property type="entry name" value="CYTOCHROME B561 BACTERIAL_NI-HYDROGENASE DOMAIN-CONTAINING PROTEIN"/>
    <property type="match status" value="1"/>
</dbReference>
<evidence type="ECO:0000256" key="6">
    <source>
        <dbReference type="ARBA" id="ARBA00022692"/>
    </source>
</evidence>
<dbReference type="EMBL" id="FXUI01000005">
    <property type="protein sequence ID" value="SMP69930.1"/>
    <property type="molecule type" value="Genomic_DNA"/>
</dbReference>
<feature type="transmembrane region" description="Helical" evidence="13">
    <location>
        <begin position="81"/>
        <end position="103"/>
    </location>
</feature>
<evidence type="ECO:0000256" key="12">
    <source>
        <dbReference type="ARBA" id="ARBA00037975"/>
    </source>
</evidence>
<evidence type="ECO:0000313" key="16">
    <source>
        <dbReference type="Proteomes" id="UP001157910"/>
    </source>
</evidence>
<accession>A0ABY1QJT3</accession>
<keyword evidence="6 13" id="KW-0812">Transmembrane</keyword>
<keyword evidence="10" id="KW-0408">Iron</keyword>
<dbReference type="Pfam" id="PF01292">
    <property type="entry name" value="Ni_hydr_CYTB"/>
    <property type="match status" value="1"/>
</dbReference>
<evidence type="ECO:0000256" key="2">
    <source>
        <dbReference type="ARBA" id="ARBA00004651"/>
    </source>
</evidence>
<evidence type="ECO:0000256" key="11">
    <source>
        <dbReference type="ARBA" id="ARBA00023136"/>
    </source>
</evidence>
<feature type="transmembrane region" description="Helical" evidence="13">
    <location>
        <begin position="42"/>
        <end position="61"/>
    </location>
</feature>
<comment type="cofactor">
    <cofactor evidence="1">
        <name>heme b</name>
        <dbReference type="ChEBI" id="CHEBI:60344"/>
    </cofactor>
</comment>
<dbReference type="InterPro" id="IPR011577">
    <property type="entry name" value="Cyt_b561_bac/Ni-Hgenase"/>
</dbReference>
<comment type="caution">
    <text evidence="15">The sequence shown here is derived from an EMBL/GenBank/DDBJ whole genome shotgun (WGS) entry which is preliminary data.</text>
</comment>
<reference evidence="15 16" key="1">
    <citation type="submission" date="2017-05" db="EMBL/GenBank/DDBJ databases">
        <authorList>
            <person name="Varghese N."/>
            <person name="Submissions S."/>
        </authorList>
    </citation>
    <scope>NUCLEOTIDE SEQUENCE [LARGE SCALE GENOMIC DNA]</scope>
    <source>
        <strain evidence="15 16">SM16</strain>
    </source>
</reference>
<comment type="similarity">
    <text evidence="12">Belongs to the cytochrome b561 family.</text>
</comment>
<evidence type="ECO:0000256" key="5">
    <source>
        <dbReference type="ARBA" id="ARBA00022617"/>
    </source>
</evidence>
<evidence type="ECO:0000259" key="14">
    <source>
        <dbReference type="Pfam" id="PF01292"/>
    </source>
</evidence>
<evidence type="ECO:0000256" key="10">
    <source>
        <dbReference type="ARBA" id="ARBA00023004"/>
    </source>
</evidence>
<evidence type="ECO:0000256" key="4">
    <source>
        <dbReference type="ARBA" id="ARBA00022475"/>
    </source>
</evidence>
<dbReference type="PANTHER" id="PTHR30529">
    <property type="entry name" value="CYTOCHROME B561"/>
    <property type="match status" value="1"/>
</dbReference>
<feature type="transmembrane region" description="Helical" evidence="13">
    <location>
        <begin position="141"/>
        <end position="161"/>
    </location>
</feature>
<organism evidence="15 16">
    <name type="scientific">Novosphingobium panipatense</name>
    <dbReference type="NCBI Taxonomy" id="428991"/>
    <lineage>
        <taxon>Bacteria</taxon>
        <taxon>Pseudomonadati</taxon>
        <taxon>Pseudomonadota</taxon>
        <taxon>Alphaproteobacteria</taxon>
        <taxon>Sphingomonadales</taxon>
        <taxon>Sphingomonadaceae</taxon>
        <taxon>Novosphingobium</taxon>
    </lineage>
</organism>
<keyword evidence="11 13" id="KW-0472">Membrane</keyword>
<keyword evidence="8" id="KW-0249">Electron transport</keyword>
<evidence type="ECO:0000256" key="3">
    <source>
        <dbReference type="ARBA" id="ARBA00022448"/>
    </source>
</evidence>
<dbReference type="InterPro" id="IPR016174">
    <property type="entry name" value="Di-haem_cyt_TM"/>
</dbReference>
<sequence>MDYAKYNAGARALHWITAVIIVANLAGGLLKESLSDVVPIMPVHKATGVTVLALSLIRLGWRLTWRAPAYPATMGRLERGLAHSVHGLLYLLMIAMPLSGWIMSSGGKYPISWFGLFEWPKLPVPRGSVLQEFGAQFHETAGWLMLALVLGHVAAALRHHFILKDGVLRRML</sequence>
<comment type="subcellular location">
    <subcellularLocation>
        <location evidence="2">Cell membrane</location>
        <topology evidence="2">Multi-pass membrane protein</topology>
    </subcellularLocation>
</comment>
<evidence type="ECO:0000256" key="1">
    <source>
        <dbReference type="ARBA" id="ARBA00001970"/>
    </source>
</evidence>
<keyword evidence="7" id="KW-0479">Metal-binding</keyword>
<evidence type="ECO:0000256" key="8">
    <source>
        <dbReference type="ARBA" id="ARBA00022982"/>
    </source>
</evidence>
<keyword evidence="16" id="KW-1185">Reference proteome</keyword>